<evidence type="ECO:0000313" key="1">
    <source>
        <dbReference type="EMBL" id="QDU34932.1"/>
    </source>
</evidence>
<name>A0A517YXI0_9BACT</name>
<dbReference type="AlphaFoldDB" id="A0A517YXI0"/>
<reference evidence="1 2" key="1">
    <citation type="submission" date="2019-02" db="EMBL/GenBank/DDBJ databases">
        <title>Deep-cultivation of Planctomycetes and their phenomic and genomic characterization uncovers novel biology.</title>
        <authorList>
            <person name="Wiegand S."/>
            <person name="Jogler M."/>
            <person name="Boedeker C."/>
            <person name="Pinto D."/>
            <person name="Vollmers J."/>
            <person name="Rivas-Marin E."/>
            <person name="Kohn T."/>
            <person name="Peeters S.H."/>
            <person name="Heuer A."/>
            <person name="Rast P."/>
            <person name="Oberbeckmann S."/>
            <person name="Bunk B."/>
            <person name="Jeske O."/>
            <person name="Meyerdierks A."/>
            <person name="Storesund J.E."/>
            <person name="Kallscheuer N."/>
            <person name="Luecker S."/>
            <person name="Lage O.M."/>
            <person name="Pohl T."/>
            <person name="Merkel B.J."/>
            <person name="Hornburger P."/>
            <person name="Mueller R.-W."/>
            <person name="Bruemmer F."/>
            <person name="Labrenz M."/>
            <person name="Spormann A.M."/>
            <person name="Op den Camp H."/>
            <person name="Overmann J."/>
            <person name="Amann R."/>
            <person name="Jetten M.S.M."/>
            <person name="Mascher T."/>
            <person name="Medema M.H."/>
            <person name="Devos D.P."/>
            <person name="Kaster A.-K."/>
            <person name="Ovreas L."/>
            <person name="Rohde M."/>
            <person name="Galperin M.Y."/>
            <person name="Jogler C."/>
        </authorList>
    </citation>
    <scope>NUCLEOTIDE SEQUENCE [LARGE SCALE GENOMIC DNA]</scope>
    <source>
        <strain evidence="1 2">KS4</strain>
    </source>
</reference>
<dbReference type="Proteomes" id="UP000317369">
    <property type="component" value="Chromosome"/>
</dbReference>
<sequence>MVRLVPHKSCDIRWRDSDCSNFRLKLPWLEMDVEVGPEDRPWIRKAIEDISTNQLETKSAQRFLKRFDGHHVSFAAPDPEKLDSYERELVYLTPFHRRMDDPGSLIEIALGCESTEHFLPAMWMWDDESVLSQSRIKGSDLHDPATLVSGLTGCRLGNEATTRGDREALWQKLRMMRERSNARHIEGIAVVCRQLLYVTDHIKHVTKPAWRMFPESIETCERLIERHNAVSMRVIGACDESLLLKIQSKHILEPLTLLMRLFSYSAHYSPVAFTWFVDMFWDYVHPSLACVMGEGIESEMDTRRMGVKVSEGEILSSRLPLVQRPTAHFAAQICETAGHLAVAIDREMHRLIETMIVGEA</sequence>
<evidence type="ECO:0000313" key="2">
    <source>
        <dbReference type="Proteomes" id="UP000317369"/>
    </source>
</evidence>
<keyword evidence="2" id="KW-1185">Reference proteome</keyword>
<proteinExistence type="predicted"/>
<organism evidence="1 2">
    <name type="scientific">Poriferisphaera corsica</name>
    <dbReference type="NCBI Taxonomy" id="2528020"/>
    <lineage>
        <taxon>Bacteria</taxon>
        <taxon>Pseudomonadati</taxon>
        <taxon>Planctomycetota</taxon>
        <taxon>Phycisphaerae</taxon>
        <taxon>Phycisphaerales</taxon>
        <taxon>Phycisphaeraceae</taxon>
        <taxon>Poriferisphaera</taxon>
    </lineage>
</organism>
<accession>A0A517YXI0</accession>
<dbReference type="EMBL" id="CP036425">
    <property type="protein sequence ID" value="QDU34932.1"/>
    <property type="molecule type" value="Genomic_DNA"/>
</dbReference>
<dbReference type="KEGG" id="pcor:KS4_30090"/>
<protein>
    <submittedName>
        <fullName evidence="1">Uncharacterized protein</fullName>
    </submittedName>
</protein>
<gene>
    <name evidence="1" type="ORF">KS4_30090</name>
</gene>